<dbReference type="InterPro" id="IPR007110">
    <property type="entry name" value="Ig-like_dom"/>
</dbReference>
<dbReference type="InterPro" id="IPR013106">
    <property type="entry name" value="Ig_V-set"/>
</dbReference>
<dbReference type="Ensembl" id="ENSBIXT00005032962.1">
    <property type="protein sequence ID" value="ENSBIXP00005019853.1"/>
    <property type="gene ID" value="ENSBIXG00005023033.1"/>
</dbReference>
<evidence type="ECO:0000259" key="7">
    <source>
        <dbReference type="PROSITE" id="PS50835"/>
    </source>
</evidence>
<dbReference type="PANTHER" id="PTHR19367:SF42">
    <property type="entry name" value="T CELL RECEPTOR ALPHA VARIABLE 18"/>
    <property type="match status" value="1"/>
</dbReference>
<dbReference type="SUPFAM" id="SSF48726">
    <property type="entry name" value="Immunoglobulin"/>
    <property type="match status" value="1"/>
</dbReference>
<name>A0A4W2GLR1_BOBOX</name>
<feature type="domain" description="Ig-like" evidence="7">
    <location>
        <begin position="21"/>
        <end position="119"/>
    </location>
</feature>
<reference evidence="8" key="2">
    <citation type="submission" date="2025-08" db="UniProtKB">
        <authorList>
            <consortium name="Ensembl"/>
        </authorList>
    </citation>
    <scope>IDENTIFICATION</scope>
</reference>
<keyword evidence="1 6" id="KW-0732">Signal</keyword>
<proteinExistence type="predicted"/>
<dbReference type="Proteomes" id="UP000429181">
    <property type="component" value="Chromosome 10"/>
</dbReference>
<evidence type="ECO:0000313" key="8">
    <source>
        <dbReference type="Ensembl" id="ENSBIXP00005019853.1"/>
    </source>
</evidence>
<dbReference type="InterPro" id="IPR013783">
    <property type="entry name" value="Ig-like_fold"/>
</dbReference>
<feature type="chain" id="PRO_5021449709" description="Ig-like domain-containing protein" evidence="6">
    <location>
        <begin position="21"/>
        <end position="119"/>
    </location>
</feature>
<keyword evidence="5" id="KW-0391">Immunity</keyword>
<dbReference type="GeneTree" id="ENSGT00940000153073"/>
<organism evidence="8 9">
    <name type="scientific">Bos indicus x Bos taurus</name>
    <name type="common">Hybrid cattle</name>
    <dbReference type="NCBI Taxonomy" id="30522"/>
    <lineage>
        <taxon>Eukaryota</taxon>
        <taxon>Metazoa</taxon>
        <taxon>Chordata</taxon>
        <taxon>Craniata</taxon>
        <taxon>Vertebrata</taxon>
        <taxon>Euteleostomi</taxon>
        <taxon>Mammalia</taxon>
        <taxon>Eutheria</taxon>
        <taxon>Laurasiatheria</taxon>
        <taxon>Artiodactyla</taxon>
        <taxon>Ruminantia</taxon>
        <taxon>Pecora</taxon>
        <taxon>Bovidae</taxon>
        <taxon>Bovinae</taxon>
        <taxon>Bos</taxon>
    </lineage>
</organism>
<accession>A0A4W2GLR1</accession>
<dbReference type="InterPro" id="IPR051287">
    <property type="entry name" value="TCR_variable_region"/>
</dbReference>
<evidence type="ECO:0000256" key="1">
    <source>
        <dbReference type="ARBA" id="ARBA00022729"/>
    </source>
</evidence>
<sequence>MFSATHSVLVIFLILGGTNDDSVNQTEGPVTVSEGALLTLNCTYQTTYSDSYHFWYVHHLNKAPQLLLKGSMTNQRPEHEGFQATLVNSDSSFHLQKRAVQVSDLAVYYCALNDTVREG</sequence>
<evidence type="ECO:0000256" key="4">
    <source>
        <dbReference type="ARBA" id="ARBA00023319"/>
    </source>
</evidence>
<dbReference type="AlphaFoldDB" id="A0A4W2GLR1"/>
<dbReference type="PANTHER" id="PTHR19367">
    <property type="entry name" value="T-CELL RECEPTOR ALPHA CHAIN V REGION"/>
    <property type="match status" value="1"/>
</dbReference>
<dbReference type="InterPro" id="IPR036179">
    <property type="entry name" value="Ig-like_dom_sf"/>
</dbReference>
<keyword evidence="3" id="KW-0675">Receptor</keyword>
<keyword evidence="5" id="KW-1279">T cell receptor</keyword>
<reference evidence="8 9" key="1">
    <citation type="submission" date="2018-11" db="EMBL/GenBank/DDBJ databases">
        <title>Haplotype-resolved cattle genomes.</title>
        <authorList>
            <person name="Low W.Y."/>
            <person name="Tearle R."/>
            <person name="Bickhart D.M."/>
            <person name="Rosen B.D."/>
            <person name="Koren S."/>
            <person name="Rhie A."/>
            <person name="Hiendleder S."/>
            <person name="Phillippy A.M."/>
            <person name="Smith T.P.L."/>
            <person name="Williams J.L."/>
        </authorList>
    </citation>
    <scope>NUCLEOTIDE SEQUENCE [LARGE SCALE GENOMIC DNA]</scope>
</reference>
<keyword evidence="4" id="KW-0393">Immunoglobulin domain</keyword>
<dbReference type="Pfam" id="PF07686">
    <property type="entry name" value="V-set"/>
    <property type="match status" value="1"/>
</dbReference>
<dbReference type="Gene3D" id="2.60.40.10">
    <property type="entry name" value="Immunoglobulins"/>
    <property type="match status" value="1"/>
</dbReference>
<evidence type="ECO:0000256" key="3">
    <source>
        <dbReference type="ARBA" id="ARBA00023170"/>
    </source>
</evidence>
<dbReference type="GO" id="GO:0002250">
    <property type="term" value="P:adaptive immune response"/>
    <property type="evidence" value="ECO:0007669"/>
    <property type="project" value="UniProtKB-KW"/>
</dbReference>
<evidence type="ECO:0000256" key="6">
    <source>
        <dbReference type="SAM" id="SignalP"/>
    </source>
</evidence>
<evidence type="ECO:0000256" key="2">
    <source>
        <dbReference type="ARBA" id="ARBA00023130"/>
    </source>
</evidence>
<protein>
    <recommendedName>
        <fullName evidence="7">Ig-like domain-containing protein</fullName>
    </recommendedName>
</protein>
<dbReference type="PROSITE" id="PS50835">
    <property type="entry name" value="IG_LIKE"/>
    <property type="match status" value="1"/>
</dbReference>
<evidence type="ECO:0000313" key="9">
    <source>
        <dbReference type="Proteomes" id="UP000429181"/>
    </source>
</evidence>
<feature type="signal peptide" evidence="6">
    <location>
        <begin position="1"/>
        <end position="20"/>
    </location>
</feature>
<keyword evidence="2" id="KW-1064">Adaptive immunity</keyword>
<dbReference type="GO" id="GO:0042101">
    <property type="term" value="C:T cell receptor complex"/>
    <property type="evidence" value="ECO:0007669"/>
    <property type="project" value="UniProtKB-KW"/>
</dbReference>
<evidence type="ECO:0000256" key="5">
    <source>
        <dbReference type="ARBA" id="ARBA00043266"/>
    </source>
</evidence>